<dbReference type="EMBL" id="LVXG01000007">
    <property type="protein sequence ID" value="OQP52804.1"/>
    <property type="molecule type" value="Genomic_DNA"/>
</dbReference>
<name>A0A1V9F359_9BACT</name>
<accession>A0A1V9F359</accession>
<evidence type="ECO:0008006" key="3">
    <source>
        <dbReference type="Google" id="ProtNLM"/>
    </source>
</evidence>
<dbReference type="RefSeq" id="WP_081197901.1">
    <property type="nucleotide sequence ID" value="NZ_FOCZ01000009.1"/>
</dbReference>
<reference evidence="2" key="1">
    <citation type="submission" date="2016-04" db="EMBL/GenBank/DDBJ databases">
        <authorList>
            <person name="Chen L."/>
            <person name="Zhuang W."/>
            <person name="Wang G."/>
        </authorList>
    </citation>
    <scope>NUCLEOTIDE SEQUENCE [LARGE SCALE GENOMIC DNA]</scope>
    <source>
        <strain evidence="2">17621</strain>
    </source>
</reference>
<gene>
    <name evidence="1" type="ORF">A4H97_24190</name>
</gene>
<dbReference type="Proteomes" id="UP000192610">
    <property type="component" value="Unassembled WGS sequence"/>
</dbReference>
<organism evidence="1 2">
    <name type="scientific">Niastella yeongjuensis</name>
    <dbReference type="NCBI Taxonomy" id="354355"/>
    <lineage>
        <taxon>Bacteria</taxon>
        <taxon>Pseudomonadati</taxon>
        <taxon>Bacteroidota</taxon>
        <taxon>Chitinophagia</taxon>
        <taxon>Chitinophagales</taxon>
        <taxon>Chitinophagaceae</taxon>
        <taxon>Niastella</taxon>
    </lineage>
</organism>
<evidence type="ECO:0000313" key="2">
    <source>
        <dbReference type="Proteomes" id="UP000192610"/>
    </source>
</evidence>
<sequence length="81" mass="9781">MTPANIRQKLHQYIDKGDEKLLKLMYAVAKEYNEEDDFEYEFSEEEIKLFEERRAKRLSGESKTYNWKEAKDMITGKKKPE</sequence>
<dbReference type="AlphaFoldDB" id="A0A1V9F359"/>
<protein>
    <recommendedName>
        <fullName evidence="3">Addiction module protein</fullName>
    </recommendedName>
</protein>
<keyword evidence="2" id="KW-1185">Reference proteome</keyword>
<evidence type="ECO:0000313" key="1">
    <source>
        <dbReference type="EMBL" id="OQP52804.1"/>
    </source>
</evidence>
<comment type="caution">
    <text evidence="1">The sequence shown here is derived from an EMBL/GenBank/DDBJ whole genome shotgun (WGS) entry which is preliminary data.</text>
</comment>
<proteinExistence type="predicted"/>
<dbReference type="STRING" id="354355.SAMN05660816_04726"/>